<dbReference type="InterPro" id="IPR010982">
    <property type="entry name" value="Lambda_DNA-bd_dom_sf"/>
</dbReference>
<reference evidence="2 3" key="1">
    <citation type="journal article" date="2015" name="Genome Announc.">
        <title>Expanding the biotechnology potential of lactobacilli through comparative genomics of 213 strains and associated genera.</title>
        <authorList>
            <person name="Sun Z."/>
            <person name="Harris H.M."/>
            <person name="McCann A."/>
            <person name="Guo C."/>
            <person name="Argimon S."/>
            <person name="Zhang W."/>
            <person name="Yang X."/>
            <person name="Jeffery I.B."/>
            <person name="Cooney J.C."/>
            <person name="Kagawa T.F."/>
            <person name="Liu W."/>
            <person name="Song Y."/>
            <person name="Salvetti E."/>
            <person name="Wrobel A."/>
            <person name="Rasinkangas P."/>
            <person name="Parkhill J."/>
            <person name="Rea M.C."/>
            <person name="O'Sullivan O."/>
            <person name="Ritari J."/>
            <person name="Douillard F.P."/>
            <person name="Paul Ross R."/>
            <person name="Yang R."/>
            <person name="Briner A.E."/>
            <person name="Felis G.E."/>
            <person name="de Vos W.M."/>
            <person name="Barrangou R."/>
            <person name="Klaenhammer T.R."/>
            <person name="Caufield P.W."/>
            <person name="Cui Y."/>
            <person name="Zhang H."/>
            <person name="O'Toole P.W."/>
        </authorList>
    </citation>
    <scope>NUCLEOTIDE SEQUENCE [LARGE SCALE GENOMIC DNA]</scope>
    <source>
        <strain evidence="2 3">DSM 15354</strain>
    </source>
</reference>
<dbReference type="Proteomes" id="UP000051931">
    <property type="component" value="Unassembled WGS sequence"/>
</dbReference>
<protein>
    <submittedName>
        <fullName evidence="2">Transcriptional activator, Rgg GadR MutR family domain</fullName>
    </submittedName>
</protein>
<evidence type="ECO:0000313" key="3">
    <source>
        <dbReference type="Proteomes" id="UP000051931"/>
    </source>
</evidence>
<proteinExistence type="predicted"/>
<evidence type="ECO:0000313" key="2">
    <source>
        <dbReference type="EMBL" id="KRL62768.1"/>
    </source>
</evidence>
<feature type="domain" description="HTH cro/C1-type" evidence="1">
    <location>
        <begin position="9"/>
        <end position="62"/>
    </location>
</feature>
<dbReference type="EMBL" id="AZFB01000007">
    <property type="protein sequence ID" value="KRL62768.1"/>
    <property type="molecule type" value="Genomic_DNA"/>
</dbReference>
<dbReference type="SUPFAM" id="SSF47413">
    <property type="entry name" value="lambda repressor-like DNA-binding domains"/>
    <property type="match status" value="1"/>
</dbReference>
<name>A0A0R1S0W2_9LACO</name>
<dbReference type="GO" id="GO:0003677">
    <property type="term" value="F:DNA binding"/>
    <property type="evidence" value="ECO:0007669"/>
    <property type="project" value="InterPro"/>
</dbReference>
<evidence type="ECO:0000259" key="1">
    <source>
        <dbReference type="PROSITE" id="PS50943"/>
    </source>
</evidence>
<dbReference type="CDD" id="cd00093">
    <property type="entry name" value="HTH_XRE"/>
    <property type="match status" value="1"/>
</dbReference>
<dbReference type="InterPro" id="IPR001387">
    <property type="entry name" value="Cro/C1-type_HTH"/>
</dbReference>
<organism evidence="2 3">
    <name type="scientific">Lactobacillus psittaci DSM 15354</name>
    <dbReference type="NCBI Taxonomy" id="1122152"/>
    <lineage>
        <taxon>Bacteria</taxon>
        <taxon>Bacillati</taxon>
        <taxon>Bacillota</taxon>
        <taxon>Bacilli</taxon>
        <taxon>Lactobacillales</taxon>
        <taxon>Lactobacillaceae</taxon>
        <taxon>Lactobacillus</taxon>
    </lineage>
</organism>
<keyword evidence="3" id="KW-1185">Reference proteome</keyword>
<accession>A0A0R1S0W2</accession>
<comment type="caution">
    <text evidence="2">The sequence shown here is derived from an EMBL/GenBank/DDBJ whole genome shotgun (WGS) entry which is preliminary data.</text>
</comment>
<dbReference type="SMART" id="SM00530">
    <property type="entry name" value="HTH_XRE"/>
    <property type="match status" value="1"/>
</dbReference>
<dbReference type="PATRIC" id="fig|1122152.4.peg.1273"/>
<dbReference type="STRING" id="1122152.GCA_000425905_01226"/>
<dbReference type="PANTHER" id="PTHR37038">
    <property type="entry name" value="TRANSCRIPTIONAL REGULATOR-RELATED"/>
    <property type="match status" value="1"/>
</dbReference>
<dbReference type="InterPro" id="IPR053163">
    <property type="entry name" value="HTH-type_regulator_Rgg"/>
</dbReference>
<dbReference type="eggNOG" id="COG1396">
    <property type="taxonomic scope" value="Bacteria"/>
</dbReference>
<dbReference type="PROSITE" id="PS50943">
    <property type="entry name" value="HTH_CROC1"/>
    <property type="match status" value="1"/>
</dbReference>
<dbReference type="Pfam" id="PF01381">
    <property type="entry name" value="HTH_3"/>
    <property type="match status" value="1"/>
</dbReference>
<dbReference type="Gene3D" id="1.25.40.400">
    <property type="match status" value="1"/>
</dbReference>
<dbReference type="Gene3D" id="1.10.260.40">
    <property type="entry name" value="lambda repressor-like DNA-binding domains"/>
    <property type="match status" value="1"/>
</dbReference>
<dbReference type="InterPro" id="IPR010057">
    <property type="entry name" value="Transcription_activator_Rgg_C"/>
</dbReference>
<gene>
    <name evidence="2" type="ORF">FC23_GL001239</name>
</gene>
<dbReference type="AlphaFoldDB" id="A0A0R1S0W2"/>
<dbReference type="Pfam" id="PF21259">
    <property type="entry name" value="Rgg_C"/>
    <property type="match status" value="1"/>
</dbReference>
<dbReference type="NCBIfam" id="TIGR01716">
    <property type="entry name" value="RGG_Cterm"/>
    <property type="match status" value="1"/>
</dbReference>
<sequence length="282" mass="32995">MMMKIGELLQKFRLEQGKTRKEFASDVVSPSYYCKIEKGSHRVSAEDLIELLKRNNIRLSDFFGMFDSQDLAKQLNLFHEMMINAHYNDDRKTLEKIPELIQKSQLPEKIKKEQVLIARGWIETVKKSTEPVNWKLREQLREKVFNLPNWNEEKLTLFCNLMPLYDCFSVNLIVQDILKEYKPPFSKELKRILLGIICNNLFLKLKIGEYEGIDKLVSIADAIPSSPDLVFYKNSVIFYKNLALYKSSNATKYLKKCQKAIEICAWLGMEAYAQHMSEFLEG</sequence>